<feature type="region of interest" description="Disordered" evidence="6">
    <location>
        <begin position="1"/>
        <end position="22"/>
    </location>
</feature>
<feature type="compositionally biased region" description="Basic and acidic residues" evidence="6">
    <location>
        <begin position="87"/>
        <end position="132"/>
    </location>
</feature>
<keyword evidence="3" id="KW-0813">Transport</keyword>
<feature type="compositionally biased region" description="Polar residues" evidence="6">
    <location>
        <begin position="844"/>
        <end position="868"/>
    </location>
</feature>
<feature type="region of interest" description="Disordered" evidence="6">
    <location>
        <begin position="813"/>
        <end position="935"/>
    </location>
</feature>
<dbReference type="Pfam" id="PF12931">
    <property type="entry name" value="TPR_Sec16"/>
    <property type="match status" value="1"/>
</dbReference>
<proteinExistence type="inferred from homology"/>
<evidence type="ECO:0000256" key="3">
    <source>
        <dbReference type="ARBA" id="ARBA00022448"/>
    </source>
</evidence>
<gene>
    <name evidence="8" type="primary">RvY_18496-1</name>
    <name evidence="8" type="synonym">RvY_18496.1</name>
    <name evidence="8" type="ORF">RvY_18496</name>
</gene>
<feature type="compositionally biased region" description="Basic and acidic residues" evidence="6">
    <location>
        <begin position="1"/>
        <end position="11"/>
    </location>
</feature>
<dbReference type="InterPro" id="IPR024298">
    <property type="entry name" value="Sec16_Sec23-bd"/>
</dbReference>
<dbReference type="GO" id="GO:0007030">
    <property type="term" value="P:Golgi organization"/>
    <property type="evidence" value="ECO:0007669"/>
    <property type="project" value="TreeGrafter"/>
</dbReference>
<evidence type="ECO:0000256" key="5">
    <source>
        <dbReference type="ARBA" id="ARBA00022892"/>
    </source>
</evidence>
<reference evidence="8 9" key="1">
    <citation type="journal article" date="2016" name="Nat. Commun.">
        <title>Extremotolerant tardigrade genome and improved radiotolerance of human cultured cells by tardigrade-unique protein.</title>
        <authorList>
            <person name="Hashimoto T."/>
            <person name="Horikawa D.D."/>
            <person name="Saito Y."/>
            <person name="Kuwahara H."/>
            <person name="Kozuka-Hata H."/>
            <person name="Shin-I T."/>
            <person name="Minakuchi Y."/>
            <person name="Ohishi K."/>
            <person name="Motoyama A."/>
            <person name="Aizu T."/>
            <person name="Enomoto A."/>
            <person name="Kondo K."/>
            <person name="Tanaka S."/>
            <person name="Hara Y."/>
            <person name="Koshikawa S."/>
            <person name="Sagara H."/>
            <person name="Miura T."/>
            <person name="Yokobori S."/>
            <person name="Miyagawa K."/>
            <person name="Suzuki Y."/>
            <person name="Kubo T."/>
            <person name="Oyama M."/>
            <person name="Kohara Y."/>
            <person name="Fujiyama A."/>
            <person name="Arakawa K."/>
            <person name="Katayama T."/>
            <person name="Toyoda A."/>
            <person name="Kunieda T."/>
        </authorList>
    </citation>
    <scope>NUCLEOTIDE SEQUENCE [LARGE SCALE GENOMIC DNA]</scope>
    <source>
        <strain evidence="8 9">YOKOZUNA-1</strain>
    </source>
</reference>
<comment type="subcellular location">
    <subcellularLocation>
        <location evidence="1">Endoplasmic reticulum</location>
    </subcellularLocation>
</comment>
<sequence>MTEKDSKDNAKARPLLPDDDEILGVFGRLKDNITEIKTASCARNSMERSSESSRTADRSSKSGRYSRQNSVTQNSERSDSQKTLNSHSEKTPDGPSRPEKSLRVNGTDKAEHERADRKDRSVRSEKEIDKSRSSTSNRSRLESSENNIPDDASRVSTQSRSSKRHEKSSHGEGSRASNGDGRDSRAMSERSHRSSRRLRPGEWSTDQYLEAYHREWQLHWTYQQQQQQKQLGQPATYAFTAQHQQAYSQLPVSSNSTGLYQLAQQPIQPAQVAQPEVQGKTPLPPVFGSNAASASGKSGQRPSVMNYPAPSTILRPKEELPKVLAKPQRAEWKGCLLTANEFSEVSRSGRSTTLLVKRHTSTESEKDRTEIELFPGMMLMDDGELRNRVMDFGRHMSSLSNESAEYGTVELEAVFWDLVVHFVSRGEQSRPYEVAEILMRLVQDTGRDSVASVRTGRDKYPEMHLYPIRKALLTGDVETAVKYAESGDCWELALCLQTVQSTLECKNQQANDLAVKALDQRLSRGDAVHTICCLACGRMPNVENCFRDWVANLAIVLACSSFVQQEELRLRFIGNLADLLSAANMPMARDICLIFCSSEKRFTTQPFSLIGAELDLEASSKFSLSHFFMTEAFVFLAQILQGINLHTCVDLIKMELVFVEALVDRSLNQQATEYCKNIVLVIKEYGVQLSFDLYAQLFHLSIACATSNAAVYQEDWLQWLWNIFTSYKEARAGRKRSDSQAVRPRSLSAVSEKPPSVKHHSPVIPASQSSGFYVAEPLSVFAREDDAESVHSGLHMTTQRRGSHEIPMDAESIARSRQNSITTRSSSDSRRPSESRPSSTQTSINTHSYPRPSLVNNQLNQTTQSTGSHRPVSPTHRSVTPPPAAAPPSDAAPPPMYNTGHAFLPMGSSVTAVAPPSVETHSTGGGSSEEQLPPSVPMFFSAATQARPSFKNAFPVPGRIPDSSTPLSPNDPALDTGDAPYFSPNQQNTNDYASEPEEDKENSKPTKMWDPTADFDEPDRGGGSKKSEAKKAKDDKAAEATKQAQNPGWFGSIFKKPLSIFKGRKQIHLPDDKKPTLVYDEAKKRWVDTSKSGEEEEEVAAPPPKMNFGPMSNQASHANQPLPGSFPFNGPSPQSQPLRGGALQPPMPGQGPPSVNMFRIGAGASPGGYNPYASLMAGMQAPPRPPDITNHFMPAPTIPEE</sequence>
<dbReference type="STRING" id="947166.A0A1D1W990"/>
<feature type="region of interest" description="Disordered" evidence="6">
    <location>
        <begin position="271"/>
        <end position="311"/>
    </location>
</feature>
<dbReference type="GO" id="GO:0012507">
    <property type="term" value="C:ER to Golgi transport vesicle membrane"/>
    <property type="evidence" value="ECO:0007669"/>
    <property type="project" value="TreeGrafter"/>
</dbReference>
<dbReference type="Proteomes" id="UP000186922">
    <property type="component" value="Unassembled WGS sequence"/>
</dbReference>
<dbReference type="GO" id="GO:0016192">
    <property type="term" value="P:vesicle-mediated transport"/>
    <property type="evidence" value="ECO:0007669"/>
    <property type="project" value="UniProtKB-KW"/>
</dbReference>
<evidence type="ECO:0000256" key="1">
    <source>
        <dbReference type="ARBA" id="ARBA00004240"/>
    </source>
</evidence>
<organism evidence="8 9">
    <name type="scientific">Ramazzottius varieornatus</name>
    <name type="common">Water bear</name>
    <name type="synonym">Tardigrade</name>
    <dbReference type="NCBI Taxonomy" id="947166"/>
    <lineage>
        <taxon>Eukaryota</taxon>
        <taxon>Metazoa</taxon>
        <taxon>Ecdysozoa</taxon>
        <taxon>Tardigrada</taxon>
        <taxon>Eutardigrada</taxon>
        <taxon>Parachela</taxon>
        <taxon>Hypsibioidea</taxon>
        <taxon>Ramazzottiidae</taxon>
        <taxon>Ramazzottius</taxon>
    </lineage>
</organism>
<feature type="compositionally biased region" description="Polar residues" evidence="6">
    <location>
        <begin position="1110"/>
        <end position="1119"/>
    </location>
</feature>
<feature type="compositionally biased region" description="Basic and acidic residues" evidence="6">
    <location>
        <begin position="1018"/>
        <end position="1039"/>
    </location>
</feature>
<dbReference type="GO" id="GO:0070971">
    <property type="term" value="C:endoplasmic reticulum exit site"/>
    <property type="evidence" value="ECO:0007669"/>
    <property type="project" value="TreeGrafter"/>
</dbReference>
<evidence type="ECO:0000313" key="8">
    <source>
        <dbReference type="EMBL" id="GAV08868.1"/>
    </source>
</evidence>
<feature type="region of interest" description="Disordered" evidence="6">
    <location>
        <begin position="735"/>
        <end position="764"/>
    </location>
</feature>
<feature type="compositionally biased region" description="Low complexity" evidence="6">
    <location>
        <begin position="288"/>
        <end position="299"/>
    </location>
</feature>
<dbReference type="AlphaFoldDB" id="A0A1D1W990"/>
<name>A0A1D1W990_RAMVA</name>
<keyword evidence="4" id="KW-0256">Endoplasmic reticulum</keyword>
<feature type="compositionally biased region" description="Basic and acidic residues" evidence="6">
    <location>
        <begin position="180"/>
        <end position="192"/>
    </location>
</feature>
<feature type="domain" description="Sec16 Sec23-binding" evidence="7">
    <location>
        <begin position="468"/>
        <end position="686"/>
    </location>
</feature>
<feature type="compositionally biased region" description="Pro residues" evidence="6">
    <location>
        <begin position="880"/>
        <end position="896"/>
    </location>
</feature>
<feature type="compositionally biased region" description="Polar residues" evidence="6">
    <location>
        <begin position="983"/>
        <end position="992"/>
    </location>
</feature>
<dbReference type="PANTHER" id="PTHR13402">
    <property type="entry name" value="RGPR-RELATED"/>
    <property type="match status" value="1"/>
</dbReference>
<evidence type="ECO:0000259" key="7">
    <source>
        <dbReference type="Pfam" id="PF12931"/>
    </source>
</evidence>
<dbReference type="OrthoDB" id="8918678at2759"/>
<feature type="region of interest" description="Disordered" evidence="6">
    <location>
        <begin position="1178"/>
        <end position="1201"/>
    </location>
</feature>
<accession>A0A1D1W990</accession>
<protein>
    <recommendedName>
        <fullName evidence="7">Sec16 Sec23-binding domain-containing protein</fullName>
    </recommendedName>
</protein>
<keyword evidence="9" id="KW-1185">Reference proteome</keyword>
<comment type="caution">
    <text evidence="8">The sequence shown here is derived from an EMBL/GenBank/DDBJ whole genome shotgun (WGS) entry which is preliminary data.</text>
</comment>
<keyword evidence="5" id="KW-0931">ER-Golgi transport</keyword>
<comment type="similarity">
    <text evidence="2">Belongs to the SEC16 family.</text>
</comment>
<feature type="compositionally biased region" description="Polar residues" evidence="6">
    <location>
        <begin position="63"/>
        <end position="86"/>
    </location>
</feature>
<evidence type="ECO:0000256" key="4">
    <source>
        <dbReference type="ARBA" id="ARBA00022824"/>
    </source>
</evidence>
<dbReference type="GO" id="GO:0070973">
    <property type="term" value="P:protein localization to endoplasmic reticulum exit site"/>
    <property type="evidence" value="ECO:0007669"/>
    <property type="project" value="TreeGrafter"/>
</dbReference>
<feature type="compositionally biased region" description="Basic and acidic residues" evidence="6">
    <location>
        <begin position="45"/>
        <end position="60"/>
    </location>
</feature>
<evidence type="ECO:0000256" key="6">
    <source>
        <dbReference type="SAM" id="MobiDB-lite"/>
    </source>
</evidence>
<feature type="region of interest" description="Disordered" evidence="6">
    <location>
        <begin position="34"/>
        <end position="200"/>
    </location>
</feature>
<dbReference type="EMBL" id="BDGG01000019">
    <property type="protein sequence ID" value="GAV08868.1"/>
    <property type="molecule type" value="Genomic_DNA"/>
</dbReference>
<evidence type="ECO:0000313" key="9">
    <source>
        <dbReference type="Proteomes" id="UP000186922"/>
    </source>
</evidence>
<feature type="region of interest" description="Disordered" evidence="6">
    <location>
        <begin position="1088"/>
        <end position="1160"/>
    </location>
</feature>
<dbReference type="PANTHER" id="PTHR13402:SF6">
    <property type="entry name" value="SECRETORY 16, ISOFORM I"/>
    <property type="match status" value="1"/>
</dbReference>
<evidence type="ECO:0000256" key="2">
    <source>
        <dbReference type="ARBA" id="ARBA00005927"/>
    </source>
</evidence>
<feature type="region of interest" description="Disordered" evidence="6">
    <location>
        <begin position="950"/>
        <end position="1052"/>
    </location>
</feature>